<proteinExistence type="predicted"/>
<dbReference type="SFLD" id="SFLDG01082">
    <property type="entry name" value="B12-binding_domain_containing"/>
    <property type="match status" value="1"/>
</dbReference>
<reference evidence="10" key="1">
    <citation type="submission" date="2020-03" db="EMBL/GenBank/DDBJ databases">
        <title>The deep terrestrial virosphere.</title>
        <authorList>
            <person name="Holmfeldt K."/>
            <person name="Nilsson E."/>
            <person name="Simone D."/>
            <person name="Lopez-Fernandez M."/>
            <person name="Wu X."/>
            <person name="de Brujin I."/>
            <person name="Lundin D."/>
            <person name="Andersson A."/>
            <person name="Bertilsson S."/>
            <person name="Dopson M."/>
        </authorList>
    </citation>
    <scope>NUCLEOTIDE SEQUENCE</scope>
    <source>
        <strain evidence="10">MM171A01224</strain>
    </source>
</reference>
<accession>A0A6M3M399</accession>
<evidence type="ECO:0000256" key="3">
    <source>
        <dbReference type="ARBA" id="ARBA00022679"/>
    </source>
</evidence>
<dbReference type="GO" id="GO:0003824">
    <property type="term" value="F:catalytic activity"/>
    <property type="evidence" value="ECO:0007669"/>
    <property type="project" value="InterPro"/>
</dbReference>
<dbReference type="SMART" id="SM00729">
    <property type="entry name" value="Elp3"/>
    <property type="match status" value="1"/>
</dbReference>
<dbReference type="SUPFAM" id="SSF102114">
    <property type="entry name" value="Radical SAM enzymes"/>
    <property type="match status" value="1"/>
</dbReference>
<dbReference type="SFLD" id="SFLDS00029">
    <property type="entry name" value="Radical_SAM"/>
    <property type="match status" value="1"/>
</dbReference>
<dbReference type="Pfam" id="PF04055">
    <property type="entry name" value="Radical_SAM"/>
    <property type="match status" value="1"/>
</dbReference>
<dbReference type="EMBL" id="MT143640">
    <property type="protein sequence ID" value="QJA99288.1"/>
    <property type="molecule type" value="Genomic_DNA"/>
</dbReference>
<evidence type="ECO:0000259" key="9">
    <source>
        <dbReference type="PROSITE" id="PS51918"/>
    </source>
</evidence>
<evidence type="ECO:0000256" key="6">
    <source>
        <dbReference type="ARBA" id="ARBA00023004"/>
    </source>
</evidence>
<dbReference type="SFLD" id="SFLDG01123">
    <property type="entry name" value="methyltransferase_(Class_B)"/>
    <property type="match status" value="1"/>
</dbReference>
<keyword evidence="7" id="KW-0411">Iron-sulfur</keyword>
<dbReference type="Gene3D" id="3.80.30.20">
    <property type="entry name" value="tm_1862 like domain"/>
    <property type="match status" value="1"/>
</dbReference>
<dbReference type="InterPro" id="IPR006158">
    <property type="entry name" value="Cobalamin-bd"/>
</dbReference>
<gene>
    <name evidence="10" type="ORF">MM171A01224_0011</name>
</gene>
<dbReference type="InterPro" id="IPR034466">
    <property type="entry name" value="Methyltransferase_Class_B"/>
</dbReference>
<dbReference type="InterPro" id="IPR051198">
    <property type="entry name" value="BchE-like"/>
</dbReference>
<dbReference type="PROSITE" id="PS51332">
    <property type="entry name" value="B12_BINDING"/>
    <property type="match status" value="1"/>
</dbReference>
<evidence type="ECO:0000256" key="7">
    <source>
        <dbReference type="ARBA" id="ARBA00023014"/>
    </source>
</evidence>
<evidence type="ECO:0000256" key="1">
    <source>
        <dbReference type="ARBA" id="ARBA00001966"/>
    </source>
</evidence>
<dbReference type="GO" id="GO:0046872">
    <property type="term" value="F:metal ion binding"/>
    <property type="evidence" value="ECO:0007669"/>
    <property type="project" value="UniProtKB-KW"/>
</dbReference>
<dbReference type="InterPro" id="IPR023404">
    <property type="entry name" value="rSAM_horseshoe"/>
</dbReference>
<name>A0A6M3M399_9ZZZZ</name>
<dbReference type="InterPro" id="IPR058240">
    <property type="entry name" value="rSAM_sf"/>
</dbReference>
<dbReference type="AlphaFoldDB" id="A0A6M3M399"/>
<feature type="domain" description="Radical SAM core" evidence="9">
    <location>
        <begin position="195"/>
        <end position="416"/>
    </location>
</feature>
<dbReference type="Gene3D" id="3.40.50.280">
    <property type="entry name" value="Cobalamin-binding domain"/>
    <property type="match status" value="1"/>
</dbReference>
<keyword evidence="2" id="KW-0489">Methyltransferase</keyword>
<dbReference type="PANTHER" id="PTHR43409">
    <property type="entry name" value="ANAEROBIC MAGNESIUM-PROTOPORPHYRIN IX MONOMETHYL ESTER CYCLASE-RELATED"/>
    <property type="match status" value="1"/>
</dbReference>
<organism evidence="10">
    <name type="scientific">viral metagenome</name>
    <dbReference type="NCBI Taxonomy" id="1070528"/>
    <lineage>
        <taxon>unclassified sequences</taxon>
        <taxon>metagenomes</taxon>
        <taxon>organismal metagenomes</taxon>
    </lineage>
</organism>
<feature type="domain" description="B12-binding" evidence="8">
    <location>
        <begin position="1"/>
        <end position="138"/>
    </location>
</feature>
<comment type="cofactor">
    <cofactor evidence="1">
        <name>[4Fe-4S] cluster</name>
        <dbReference type="ChEBI" id="CHEBI:49883"/>
    </cofactor>
</comment>
<sequence>MRVLLVVYDNDMYCHWFPQGMAYIAAALIQARHDVEIYSQDKHHYPEEHLTAYLDENKFDVICVGVIAGYYQYRKLLKISEAISKSKNRPFYVLGGHGPSPEPEYFLRKTQADAVVIGEGEVTIVELMDALFHRRPLYSVNGIAFRAAPSAPSWKEKIIINEKRPLIEDINSITFPAYHLFPMDYYRMLRMPHTENSDFVMPVLSGRGCSFKCSFCYRMDKGFRPRSNENIISEIKLLKGMYGITYIAFSDELLMSSSERTVSLCKDIIEAKLNIKWCCNGRLNFARPDVLYLMKQAGCVFINYGIESMDDEVLKNMNKVLTTDQIVRGIEATLDAGISPGFNIIFGNIGDNRETLRKGVNFLLEYDDGSQMRTIRPVTPYPGSPLYYHAIEKGLLKDCEDFYENKHINADLLSVNFTELSDDEFHRCLYEANNRLLDKYFKEKFYDLVEQSKKLYSEKNINFRGFRQS</sequence>
<keyword evidence="5" id="KW-0479">Metal-binding</keyword>
<evidence type="ECO:0000256" key="5">
    <source>
        <dbReference type="ARBA" id="ARBA00022723"/>
    </source>
</evidence>
<dbReference type="PROSITE" id="PS51918">
    <property type="entry name" value="RADICAL_SAM"/>
    <property type="match status" value="1"/>
</dbReference>
<evidence type="ECO:0000256" key="4">
    <source>
        <dbReference type="ARBA" id="ARBA00022691"/>
    </source>
</evidence>
<dbReference type="CDD" id="cd01335">
    <property type="entry name" value="Radical_SAM"/>
    <property type="match status" value="1"/>
</dbReference>
<dbReference type="InterPro" id="IPR007197">
    <property type="entry name" value="rSAM"/>
</dbReference>
<keyword evidence="3" id="KW-0808">Transferase</keyword>
<dbReference type="GO" id="GO:0031419">
    <property type="term" value="F:cobalamin binding"/>
    <property type="evidence" value="ECO:0007669"/>
    <property type="project" value="InterPro"/>
</dbReference>
<dbReference type="PANTHER" id="PTHR43409:SF7">
    <property type="entry name" value="BLL1977 PROTEIN"/>
    <property type="match status" value="1"/>
</dbReference>
<evidence type="ECO:0000259" key="8">
    <source>
        <dbReference type="PROSITE" id="PS51332"/>
    </source>
</evidence>
<protein>
    <submittedName>
        <fullName evidence="10">Putative radical SAM superfamily protein</fullName>
    </submittedName>
</protein>
<dbReference type="GO" id="GO:0051539">
    <property type="term" value="F:4 iron, 4 sulfur cluster binding"/>
    <property type="evidence" value="ECO:0007669"/>
    <property type="project" value="UniProtKB-KW"/>
</dbReference>
<dbReference type="Pfam" id="PF02310">
    <property type="entry name" value="B12-binding"/>
    <property type="match status" value="1"/>
</dbReference>
<keyword evidence="4" id="KW-0949">S-adenosyl-L-methionine</keyword>
<dbReference type="CDD" id="cd02068">
    <property type="entry name" value="radical_SAM_B12_BD"/>
    <property type="match status" value="1"/>
</dbReference>
<evidence type="ECO:0000256" key="2">
    <source>
        <dbReference type="ARBA" id="ARBA00022603"/>
    </source>
</evidence>
<dbReference type="InterPro" id="IPR006638">
    <property type="entry name" value="Elp3/MiaA/NifB-like_rSAM"/>
</dbReference>
<keyword evidence="6" id="KW-0408">Iron</keyword>
<evidence type="ECO:0000313" key="10">
    <source>
        <dbReference type="EMBL" id="QJA99288.1"/>
    </source>
</evidence>